<gene>
    <name evidence="1" type="ORF">FNV43_RR04282</name>
</gene>
<protein>
    <submittedName>
        <fullName evidence="1">Uncharacterized protein</fullName>
    </submittedName>
</protein>
<dbReference type="EMBL" id="VOIH02000002">
    <property type="protein sequence ID" value="KAF3453841.1"/>
    <property type="molecule type" value="Genomic_DNA"/>
</dbReference>
<keyword evidence="2" id="KW-1185">Reference proteome</keyword>
<evidence type="ECO:0000313" key="1">
    <source>
        <dbReference type="EMBL" id="KAF3453841.1"/>
    </source>
</evidence>
<proteinExistence type="predicted"/>
<organism evidence="1 2">
    <name type="scientific">Rhamnella rubrinervis</name>
    <dbReference type="NCBI Taxonomy" id="2594499"/>
    <lineage>
        <taxon>Eukaryota</taxon>
        <taxon>Viridiplantae</taxon>
        <taxon>Streptophyta</taxon>
        <taxon>Embryophyta</taxon>
        <taxon>Tracheophyta</taxon>
        <taxon>Spermatophyta</taxon>
        <taxon>Magnoliopsida</taxon>
        <taxon>eudicotyledons</taxon>
        <taxon>Gunneridae</taxon>
        <taxon>Pentapetalae</taxon>
        <taxon>rosids</taxon>
        <taxon>fabids</taxon>
        <taxon>Rosales</taxon>
        <taxon>Rhamnaceae</taxon>
        <taxon>rhamnoid group</taxon>
        <taxon>Rhamneae</taxon>
        <taxon>Rhamnella</taxon>
    </lineage>
</organism>
<comment type="caution">
    <text evidence="1">The sequence shown here is derived from an EMBL/GenBank/DDBJ whole genome shotgun (WGS) entry which is preliminary data.</text>
</comment>
<name>A0A8K0HJ99_9ROSA</name>
<sequence length="129" mass="14658">MYSVRSIAHWERLSGRLHPDALNDNLQNRKWVSGGAGVDAGAYPPTPKSGIDPWKMINNTKMELREVKGRKVMLKAWGRSALTELRVKVAFSLMPIWMRPAGHSADNVGIQRVERRHVDTPDNLFRRGE</sequence>
<evidence type="ECO:0000313" key="2">
    <source>
        <dbReference type="Proteomes" id="UP000796880"/>
    </source>
</evidence>
<reference evidence="1" key="1">
    <citation type="submission" date="2020-03" db="EMBL/GenBank/DDBJ databases">
        <title>A high-quality chromosome-level genome assembly of a woody plant with both climbing and erect habits, Rhamnella rubrinervis.</title>
        <authorList>
            <person name="Lu Z."/>
            <person name="Yang Y."/>
            <person name="Zhu X."/>
            <person name="Sun Y."/>
        </authorList>
    </citation>
    <scope>NUCLEOTIDE SEQUENCE</scope>
    <source>
        <strain evidence="1">BYM</strain>
        <tissue evidence="1">Leaf</tissue>
    </source>
</reference>
<dbReference type="Proteomes" id="UP000796880">
    <property type="component" value="Unassembled WGS sequence"/>
</dbReference>
<dbReference type="AlphaFoldDB" id="A0A8K0HJ99"/>
<accession>A0A8K0HJ99</accession>